<evidence type="ECO:0000313" key="2">
    <source>
        <dbReference type="Proteomes" id="UP000540929"/>
    </source>
</evidence>
<dbReference type="EMBL" id="JACCAS010000001">
    <property type="protein sequence ID" value="NYH22345.1"/>
    <property type="molecule type" value="Genomic_DNA"/>
</dbReference>
<keyword evidence="2" id="KW-1185">Reference proteome</keyword>
<gene>
    <name evidence="1" type="ORF">GGD40_001824</name>
</gene>
<sequence length="40" mass="4035">MSSTSMNVAMETITAISQGLYDPAADLGSDACVTAMVIAP</sequence>
<accession>A0A7Y9WK12</accession>
<comment type="caution">
    <text evidence="1">The sequence shown here is derived from an EMBL/GenBank/DDBJ whole genome shotgun (WGS) entry which is preliminary data.</text>
</comment>
<name>A0A7Y9WK12_9BURK</name>
<dbReference type="Proteomes" id="UP000540929">
    <property type="component" value="Unassembled WGS sequence"/>
</dbReference>
<organism evidence="1 2">
    <name type="scientific">Paraburkholderia bryophila</name>
    <dbReference type="NCBI Taxonomy" id="420952"/>
    <lineage>
        <taxon>Bacteria</taxon>
        <taxon>Pseudomonadati</taxon>
        <taxon>Pseudomonadota</taxon>
        <taxon>Betaproteobacteria</taxon>
        <taxon>Burkholderiales</taxon>
        <taxon>Burkholderiaceae</taxon>
        <taxon>Paraburkholderia</taxon>
    </lineage>
</organism>
<evidence type="ECO:0000313" key="1">
    <source>
        <dbReference type="EMBL" id="NYH22345.1"/>
    </source>
</evidence>
<reference evidence="1 2" key="1">
    <citation type="submission" date="2020-07" db="EMBL/GenBank/DDBJ databases">
        <title>Exploring microbial biodiversity for novel pathways involved in the catabolism of aromatic compounds derived from lignin.</title>
        <authorList>
            <person name="Elkins J."/>
        </authorList>
    </citation>
    <scope>NUCLEOTIDE SEQUENCE [LARGE SCALE GENOMIC DNA]</scope>
    <source>
        <strain evidence="1 2">H2C3C</strain>
    </source>
</reference>
<dbReference type="AlphaFoldDB" id="A0A7Y9WK12"/>
<protein>
    <submittedName>
        <fullName evidence="1">Uncharacterized protein</fullName>
    </submittedName>
</protein>
<proteinExistence type="predicted"/>
<dbReference type="RefSeq" id="WP_257030532.1">
    <property type="nucleotide sequence ID" value="NZ_JACCAS010000001.1"/>
</dbReference>